<dbReference type="GO" id="GO:0005524">
    <property type="term" value="F:ATP binding"/>
    <property type="evidence" value="ECO:0007669"/>
    <property type="project" value="UniProtKB-KW"/>
</dbReference>
<evidence type="ECO:0000256" key="2">
    <source>
        <dbReference type="ARBA" id="ARBA00022840"/>
    </source>
</evidence>
<reference evidence="4 5" key="1">
    <citation type="journal article" date="2020" name="Appl. Microbiol. Biotechnol.">
        <title>Targeted gene deletion in Brettanomyces bruxellensis with an expression-free CRISPR-Cas9 system.</title>
        <authorList>
            <person name="Varela C."/>
            <person name="Bartel C."/>
            <person name="Onetto C."/>
            <person name="Borneman A."/>
        </authorList>
    </citation>
    <scope>NUCLEOTIDE SEQUENCE [LARGE SCALE GENOMIC DNA]</scope>
    <source>
        <strain evidence="4 5">AWRI1613</strain>
    </source>
</reference>
<feature type="compositionally biased region" description="Acidic residues" evidence="3">
    <location>
        <begin position="644"/>
        <end position="687"/>
    </location>
</feature>
<gene>
    <name evidence="4" type="ORF">HII12_005046</name>
</gene>
<dbReference type="Proteomes" id="UP000568158">
    <property type="component" value="Unassembled WGS sequence"/>
</dbReference>
<keyword evidence="2" id="KW-0067">ATP-binding</keyword>
<dbReference type="GO" id="GO:0000027">
    <property type="term" value="P:ribosomal large subunit assembly"/>
    <property type="evidence" value="ECO:0007669"/>
    <property type="project" value="TreeGrafter"/>
</dbReference>
<protein>
    <submittedName>
        <fullName evidence="4">Uncharacterized protein</fullName>
    </submittedName>
</protein>
<feature type="compositionally biased region" description="Acidic residues" evidence="3">
    <location>
        <begin position="695"/>
        <end position="745"/>
    </location>
</feature>
<dbReference type="GO" id="GO:0030687">
    <property type="term" value="C:preribosome, large subunit precursor"/>
    <property type="evidence" value="ECO:0007669"/>
    <property type="project" value="TreeGrafter"/>
</dbReference>
<accession>A0A8H6B7B1</accession>
<evidence type="ECO:0000256" key="1">
    <source>
        <dbReference type="ARBA" id="ARBA00022741"/>
    </source>
</evidence>
<dbReference type="PANTHER" id="PTHR48103">
    <property type="entry name" value="MIDASIN-RELATED"/>
    <property type="match status" value="1"/>
</dbReference>
<dbReference type="PANTHER" id="PTHR48103:SF2">
    <property type="entry name" value="MIDASIN"/>
    <property type="match status" value="1"/>
</dbReference>
<organism evidence="4 5">
    <name type="scientific">Dekkera bruxellensis</name>
    <name type="common">Brettanomyces custersii</name>
    <dbReference type="NCBI Taxonomy" id="5007"/>
    <lineage>
        <taxon>Eukaryota</taxon>
        <taxon>Fungi</taxon>
        <taxon>Dikarya</taxon>
        <taxon>Ascomycota</taxon>
        <taxon>Saccharomycotina</taxon>
        <taxon>Pichiomycetes</taxon>
        <taxon>Pichiales</taxon>
        <taxon>Pichiaceae</taxon>
        <taxon>Brettanomyces</taxon>
    </lineage>
</organism>
<name>A0A8H6B7B1_DEKBR</name>
<evidence type="ECO:0000313" key="5">
    <source>
        <dbReference type="Proteomes" id="UP000568158"/>
    </source>
</evidence>
<evidence type="ECO:0000313" key="4">
    <source>
        <dbReference type="EMBL" id="KAF6006302.1"/>
    </source>
</evidence>
<dbReference type="EMBL" id="JABCYN010000053">
    <property type="protein sequence ID" value="KAF6006302.1"/>
    <property type="molecule type" value="Genomic_DNA"/>
</dbReference>
<sequence>MFEDNIISSINDTKKTLKKEVSDVIKLASWKDTNIDALKQSSQRSHRSLFKVIRKYREVLAQPVRPLITQGLALVSTSDVKTFDKSFISVSIDKSENIKAILSACHTWNQKSHILFDSTAANARMSNYIQEIMNDQIPRLSEFSGELLAEARHLRKETPSEATSKNKSQCAALKTRKRKLLSDTLKELRRMGLKVHLTTDITNTITSASALLVISKHLPASVKETDKYFWRVIELLPRLRNAVKNVNDEIPTGSAQRGLAAAESLLFSLVASRKMIASVCALFEYLDLWIGDISRLVNLDVSESKMISHVEDPKLDVGTAIRIVNELPGMLSLVQKSMMTASTSLKRSFDTSIFDKLCAQVQMLSFERREIYSVTDFRNLAKLQSFLYEFFCTIDDWKIHNKEVSFAADFVVQWIQESKGHAMKTEKVSDNSLDDIDKSLYSLCLDMVLSVQKIYKIREQVPMPTLEDDKWLRTLQRIIYDKYGNMLNIDSVLSKLKDSILLMKGVDCISSEIMSARISHTLVYVENYRNLVVGILSKMTSNYADLSTALYQMSTILFNISKDGFCSPEPHMDEEEDDTEKMQEGTGLGDGEGAKNNSKDVGSDEDLSEDAERDNTEQGDDEMDSDKDDAVSIEGDMAGKTESLDAEDEENSSDEKDEDDEEDEDDDSLDDENDDDQLEAAENEGEDPDKRNLDDTNDGDNDEAGDDEEKNDESENEDGNEDEVAPNNDDDDDEQVDDNISDENALELPENMQLDGDENETKENEDEGGR</sequence>
<evidence type="ECO:0000256" key="3">
    <source>
        <dbReference type="SAM" id="MobiDB-lite"/>
    </source>
</evidence>
<dbReference type="AlphaFoldDB" id="A0A8H6B7B1"/>
<feature type="compositionally biased region" description="Basic and acidic residues" evidence="3">
    <location>
        <begin position="759"/>
        <end position="770"/>
    </location>
</feature>
<dbReference type="GO" id="GO:0005634">
    <property type="term" value="C:nucleus"/>
    <property type="evidence" value="ECO:0007669"/>
    <property type="project" value="TreeGrafter"/>
</dbReference>
<dbReference type="GO" id="GO:0000055">
    <property type="term" value="P:ribosomal large subunit export from nucleus"/>
    <property type="evidence" value="ECO:0007669"/>
    <property type="project" value="TreeGrafter"/>
</dbReference>
<feature type="region of interest" description="Disordered" evidence="3">
    <location>
        <begin position="567"/>
        <end position="770"/>
    </location>
</feature>
<keyword evidence="1" id="KW-0547">Nucleotide-binding</keyword>
<comment type="caution">
    <text evidence="4">The sequence shown here is derived from an EMBL/GenBank/DDBJ whole genome shotgun (WGS) entry which is preliminary data.</text>
</comment>
<feature type="compositionally biased region" description="Acidic residues" evidence="3">
    <location>
        <begin position="603"/>
        <end position="627"/>
    </location>
</feature>
<proteinExistence type="predicted"/>